<evidence type="ECO:0000256" key="1">
    <source>
        <dbReference type="SAM" id="SignalP"/>
    </source>
</evidence>
<dbReference type="EMBL" id="GFTR01001178">
    <property type="protein sequence ID" value="JAW15248.1"/>
    <property type="molecule type" value="Transcribed_RNA"/>
</dbReference>
<protein>
    <submittedName>
        <fullName evidence="2">Putative secreted protein</fullName>
    </submittedName>
</protein>
<accession>A0A224XYZ3</accession>
<dbReference type="AlphaFoldDB" id="A0A224XYZ3"/>
<keyword evidence="1" id="KW-0732">Signal</keyword>
<proteinExistence type="predicted"/>
<sequence>MSKNVLQSLIAKMLILLQVNVKPNIAKVTQENILEVGWSVLHLLYYPDLAPTNKQQQISFIALRKVFPSTTTLIYAVYWITNAPRYKE</sequence>
<name>A0A224XYZ3_9HEMI</name>
<feature type="signal peptide" evidence="1">
    <location>
        <begin position="1"/>
        <end position="21"/>
    </location>
</feature>
<feature type="chain" id="PRO_5012556146" evidence="1">
    <location>
        <begin position="22"/>
        <end position="88"/>
    </location>
</feature>
<organism evidence="2">
    <name type="scientific">Panstrongylus lignarius</name>
    <dbReference type="NCBI Taxonomy" id="156445"/>
    <lineage>
        <taxon>Eukaryota</taxon>
        <taxon>Metazoa</taxon>
        <taxon>Ecdysozoa</taxon>
        <taxon>Arthropoda</taxon>
        <taxon>Hexapoda</taxon>
        <taxon>Insecta</taxon>
        <taxon>Pterygota</taxon>
        <taxon>Neoptera</taxon>
        <taxon>Paraneoptera</taxon>
        <taxon>Hemiptera</taxon>
        <taxon>Heteroptera</taxon>
        <taxon>Panheteroptera</taxon>
        <taxon>Cimicomorpha</taxon>
        <taxon>Reduviidae</taxon>
        <taxon>Triatominae</taxon>
        <taxon>Panstrongylus</taxon>
    </lineage>
</organism>
<evidence type="ECO:0000313" key="2">
    <source>
        <dbReference type="EMBL" id="JAW15248.1"/>
    </source>
</evidence>
<reference evidence="2" key="1">
    <citation type="journal article" date="2018" name="PLoS Negl. Trop. Dis.">
        <title>An insight into the salivary gland and fat body transcriptome of Panstrongylus lignarius (Hemiptera: Heteroptera), the main vector of Chagas disease in Peru.</title>
        <authorList>
            <person name="Nevoa J.C."/>
            <person name="Mendes M.T."/>
            <person name="da Silva M.V."/>
            <person name="Soares S.C."/>
            <person name="Oliveira C.J.F."/>
            <person name="Ribeiro J.M.C."/>
        </authorList>
    </citation>
    <scope>NUCLEOTIDE SEQUENCE</scope>
</reference>